<dbReference type="Proteomes" id="UP000184050">
    <property type="component" value="Unassembled WGS sequence"/>
</dbReference>
<dbReference type="AlphaFoldDB" id="A0A1M6J5P2"/>
<feature type="transmembrane region" description="Helical" evidence="1">
    <location>
        <begin position="277"/>
        <end position="296"/>
    </location>
</feature>
<feature type="domain" description="CAAX prenyl protease 2/Lysostaphin resistance protein A-like" evidence="2">
    <location>
        <begin position="148"/>
        <end position="247"/>
    </location>
</feature>
<keyword evidence="4" id="KW-1185">Reference proteome</keyword>
<dbReference type="RefSeq" id="WP_073169945.1">
    <property type="nucleotide sequence ID" value="NZ_FQZE01000019.1"/>
</dbReference>
<dbReference type="OrthoDB" id="2806188at2"/>
<dbReference type="STRING" id="1168035.SAMN05444280_1192"/>
<feature type="transmembrane region" description="Helical" evidence="1">
    <location>
        <begin position="183"/>
        <end position="202"/>
    </location>
</feature>
<dbReference type="GO" id="GO:0004175">
    <property type="term" value="F:endopeptidase activity"/>
    <property type="evidence" value="ECO:0007669"/>
    <property type="project" value="UniProtKB-ARBA"/>
</dbReference>
<proteinExistence type="predicted"/>
<dbReference type="PANTHER" id="PTHR39430:SF1">
    <property type="entry name" value="PROTEASE"/>
    <property type="match status" value="1"/>
</dbReference>
<feature type="transmembrane region" description="Helical" evidence="1">
    <location>
        <begin position="69"/>
        <end position="92"/>
    </location>
</feature>
<gene>
    <name evidence="3" type="ORF">SAMN05444280_1192</name>
</gene>
<accession>A0A1M6J5P2</accession>
<feature type="transmembrane region" description="Helical" evidence="1">
    <location>
        <begin position="208"/>
        <end position="230"/>
    </location>
</feature>
<protein>
    <recommendedName>
        <fullName evidence="2">CAAX prenyl protease 2/Lysostaphin resistance protein A-like domain-containing protein</fullName>
    </recommendedName>
</protein>
<evidence type="ECO:0000256" key="1">
    <source>
        <dbReference type="SAM" id="Phobius"/>
    </source>
</evidence>
<keyword evidence="1" id="KW-0472">Membrane</keyword>
<keyword evidence="1" id="KW-0812">Transmembrane</keyword>
<feature type="transmembrane region" description="Helical" evidence="1">
    <location>
        <begin position="20"/>
        <end position="45"/>
    </location>
</feature>
<name>A0A1M6J5P2_9BACT</name>
<evidence type="ECO:0000259" key="2">
    <source>
        <dbReference type="Pfam" id="PF02517"/>
    </source>
</evidence>
<reference evidence="3 4" key="1">
    <citation type="submission" date="2016-11" db="EMBL/GenBank/DDBJ databases">
        <authorList>
            <person name="Jaros S."/>
            <person name="Januszkiewicz K."/>
            <person name="Wedrychowicz H."/>
        </authorList>
    </citation>
    <scope>NUCLEOTIDE SEQUENCE [LARGE SCALE GENOMIC DNA]</scope>
    <source>
        <strain evidence="3 4">DSM 27063</strain>
    </source>
</reference>
<evidence type="ECO:0000313" key="3">
    <source>
        <dbReference type="EMBL" id="SHJ41951.1"/>
    </source>
</evidence>
<dbReference type="Pfam" id="PF02517">
    <property type="entry name" value="Rce1-like"/>
    <property type="match status" value="1"/>
</dbReference>
<feature type="transmembrane region" description="Helical" evidence="1">
    <location>
        <begin position="112"/>
        <end position="133"/>
    </location>
</feature>
<dbReference type="GO" id="GO:0080120">
    <property type="term" value="P:CAAX-box protein maturation"/>
    <property type="evidence" value="ECO:0007669"/>
    <property type="project" value="UniProtKB-ARBA"/>
</dbReference>
<feature type="transmembrane region" description="Helical" evidence="1">
    <location>
        <begin position="139"/>
        <end position="162"/>
    </location>
</feature>
<dbReference type="InterPro" id="IPR003675">
    <property type="entry name" value="Rce1/LyrA-like_dom"/>
</dbReference>
<keyword evidence="1" id="KW-1133">Transmembrane helix</keyword>
<sequence>MKFLERAFDNENQIWKYILVLFIGFFLGQMVGSIPLIAVLIVKMIRFEGDFQMPENFADFSAYGIDPNVGLVLMVIPFITSLIIGILLVKGFHRRNYKEVINGGRSIRWNRVWLGVIVWGVLIGGYMLVDYLISPDNFIVQFNASSFIPLVFISVLLIPLQSGTEEFFFRGYLMQGVAARTRSRWLSVLIPAVIFALIHSFNPEVEEYGFWTSMPGYLTFGVVFGITSVLDDGIEIAIGAHSINNVLSSIFLTSKSSVLQTPALLFQKEVHPQKENWVLLVLAVLFIVILTIRSNWKFRKLFEPLQKPEISQKQ</sequence>
<evidence type="ECO:0000313" key="4">
    <source>
        <dbReference type="Proteomes" id="UP000184050"/>
    </source>
</evidence>
<organism evidence="3 4">
    <name type="scientific">Tangfeifania diversioriginum</name>
    <dbReference type="NCBI Taxonomy" id="1168035"/>
    <lineage>
        <taxon>Bacteria</taxon>
        <taxon>Pseudomonadati</taxon>
        <taxon>Bacteroidota</taxon>
        <taxon>Bacteroidia</taxon>
        <taxon>Marinilabiliales</taxon>
        <taxon>Prolixibacteraceae</taxon>
        <taxon>Tangfeifania</taxon>
    </lineage>
</organism>
<dbReference type="PANTHER" id="PTHR39430">
    <property type="entry name" value="MEMBRANE-ASSOCIATED PROTEASE-RELATED"/>
    <property type="match status" value="1"/>
</dbReference>
<dbReference type="EMBL" id="FQZE01000019">
    <property type="protein sequence ID" value="SHJ41951.1"/>
    <property type="molecule type" value="Genomic_DNA"/>
</dbReference>